<evidence type="ECO:0000256" key="4">
    <source>
        <dbReference type="ARBA" id="ARBA00023284"/>
    </source>
</evidence>
<keyword evidence="2" id="KW-0201">Cytochrome c-type biogenesis</keyword>
<dbReference type="GO" id="GO:0016209">
    <property type="term" value="F:antioxidant activity"/>
    <property type="evidence" value="ECO:0007669"/>
    <property type="project" value="InterPro"/>
</dbReference>
<evidence type="ECO:0000313" key="6">
    <source>
        <dbReference type="EMBL" id="SHF83103.1"/>
    </source>
</evidence>
<dbReference type="Pfam" id="PF14289">
    <property type="entry name" value="DUF4369"/>
    <property type="match status" value="1"/>
</dbReference>
<dbReference type="Proteomes" id="UP000184368">
    <property type="component" value="Unassembled WGS sequence"/>
</dbReference>
<dbReference type="Pfam" id="PF00578">
    <property type="entry name" value="AhpC-TSA"/>
    <property type="match status" value="1"/>
</dbReference>
<dbReference type="PROSITE" id="PS00194">
    <property type="entry name" value="THIOREDOXIN_1"/>
    <property type="match status" value="1"/>
</dbReference>
<dbReference type="OrthoDB" id="750178at2"/>
<dbReference type="RefSeq" id="WP_073045135.1">
    <property type="nucleotide sequence ID" value="NZ_FQUO01000012.1"/>
</dbReference>
<reference evidence="6 7" key="1">
    <citation type="submission" date="2016-11" db="EMBL/GenBank/DDBJ databases">
        <authorList>
            <person name="Jaros S."/>
            <person name="Januszkiewicz K."/>
            <person name="Wedrychowicz H."/>
        </authorList>
    </citation>
    <scope>NUCLEOTIDE SEQUENCE [LARGE SCALE GENOMIC DNA]</scope>
    <source>
        <strain evidence="6 7">DSM 26897</strain>
    </source>
</reference>
<dbReference type="CDD" id="cd02966">
    <property type="entry name" value="TlpA_like_family"/>
    <property type="match status" value="1"/>
</dbReference>
<feature type="domain" description="Thioredoxin" evidence="5">
    <location>
        <begin position="250"/>
        <end position="389"/>
    </location>
</feature>
<dbReference type="PANTHER" id="PTHR42852">
    <property type="entry name" value="THIOL:DISULFIDE INTERCHANGE PROTEIN DSBE"/>
    <property type="match status" value="1"/>
</dbReference>
<evidence type="ECO:0000256" key="3">
    <source>
        <dbReference type="ARBA" id="ARBA00023157"/>
    </source>
</evidence>
<organism evidence="6 7">
    <name type="scientific">Cnuella takakiae</name>
    <dbReference type="NCBI Taxonomy" id="1302690"/>
    <lineage>
        <taxon>Bacteria</taxon>
        <taxon>Pseudomonadati</taxon>
        <taxon>Bacteroidota</taxon>
        <taxon>Chitinophagia</taxon>
        <taxon>Chitinophagales</taxon>
        <taxon>Chitinophagaceae</taxon>
        <taxon>Cnuella</taxon>
    </lineage>
</organism>
<dbReference type="GO" id="GO:0016491">
    <property type="term" value="F:oxidoreductase activity"/>
    <property type="evidence" value="ECO:0007669"/>
    <property type="project" value="InterPro"/>
</dbReference>
<accession>A0A1M5EV29</accession>
<dbReference type="InterPro" id="IPR000866">
    <property type="entry name" value="AhpC/TSA"/>
</dbReference>
<gene>
    <name evidence="6" type="ORF">SAMN05444008_112206</name>
</gene>
<dbReference type="Gene3D" id="3.40.30.10">
    <property type="entry name" value="Glutaredoxin"/>
    <property type="match status" value="1"/>
</dbReference>
<dbReference type="InterPro" id="IPR050553">
    <property type="entry name" value="Thioredoxin_ResA/DsbE_sf"/>
</dbReference>
<dbReference type="InterPro" id="IPR017937">
    <property type="entry name" value="Thioredoxin_CS"/>
</dbReference>
<dbReference type="AlphaFoldDB" id="A0A1M5EV29"/>
<dbReference type="PROSITE" id="PS51352">
    <property type="entry name" value="THIOREDOXIN_2"/>
    <property type="match status" value="1"/>
</dbReference>
<dbReference type="GO" id="GO:0030313">
    <property type="term" value="C:cell envelope"/>
    <property type="evidence" value="ECO:0007669"/>
    <property type="project" value="UniProtKB-SubCell"/>
</dbReference>
<dbReference type="STRING" id="1302690.BUE76_04915"/>
<dbReference type="SUPFAM" id="SSF52833">
    <property type="entry name" value="Thioredoxin-like"/>
    <property type="match status" value="1"/>
</dbReference>
<dbReference type="InterPro" id="IPR036249">
    <property type="entry name" value="Thioredoxin-like_sf"/>
</dbReference>
<dbReference type="EMBL" id="FQUO01000012">
    <property type="protein sequence ID" value="SHF83103.1"/>
    <property type="molecule type" value="Genomic_DNA"/>
</dbReference>
<dbReference type="GO" id="GO:0017004">
    <property type="term" value="P:cytochrome complex assembly"/>
    <property type="evidence" value="ECO:0007669"/>
    <property type="project" value="UniProtKB-KW"/>
</dbReference>
<protein>
    <submittedName>
        <fullName evidence="6">Peroxiredoxin</fullName>
    </submittedName>
</protein>
<name>A0A1M5EV29_9BACT</name>
<dbReference type="InterPro" id="IPR013766">
    <property type="entry name" value="Thioredoxin_domain"/>
</dbReference>
<sequence length="389" mass="41803">MKKLIVPALLILAGCKESGQDTFSVEGAIKNAEAKTIYLEETSLSAAAPVVVDSASLGKDGKFELSTLSKGETIFNLRLSGQQYPLVSLINDADEVTVNIDPTSKEVYTVKGSEASEALRGYLFTSGEQLKGLYNSSMSIDSMRKVGTPDSVVNLQLAQRSIKATEVKNYTADFIGKSKSPSLTLFALGSYQSMASNPLVGIEGFTQDEVKSIVKKAAAKSPEHTGLAQINKSLQQPAAASQQQAAAGGSLVNKPAPDFTLPDLTGKPVALSSFKGKWVLVDFWASWCPPCRAENPNVVAAFNQFKNKNFTILGVSLDRPGQKAKWEEAIKADGLAWNHVSDLKFWESAVVPLYNIEGIPYNVLINPDGVVVAENLRGEDLAKTLQEVL</sequence>
<comment type="subcellular location">
    <subcellularLocation>
        <location evidence="1">Cell envelope</location>
    </subcellularLocation>
</comment>
<keyword evidence="7" id="KW-1185">Reference proteome</keyword>
<proteinExistence type="predicted"/>
<dbReference type="PANTHER" id="PTHR42852:SF6">
    <property type="entry name" value="THIOL:DISULFIDE INTERCHANGE PROTEIN DSBE"/>
    <property type="match status" value="1"/>
</dbReference>
<evidence type="ECO:0000313" key="7">
    <source>
        <dbReference type="Proteomes" id="UP000184368"/>
    </source>
</evidence>
<keyword evidence="4" id="KW-0676">Redox-active center</keyword>
<dbReference type="PROSITE" id="PS51257">
    <property type="entry name" value="PROKAR_LIPOPROTEIN"/>
    <property type="match status" value="1"/>
</dbReference>
<evidence type="ECO:0000256" key="2">
    <source>
        <dbReference type="ARBA" id="ARBA00022748"/>
    </source>
</evidence>
<dbReference type="InterPro" id="IPR025380">
    <property type="entry name" value="DUF4369"/>
</dbReference>
<evidence type="ECO:0000259" key="5">
    <source>
        <dbReference type="PROSITE" id="PS51352"/>
    </source>
</evidence>
<keyword evidence="3" id="KW-1015">Disulfide bond</keyword>
<evidence type="ECO:0000256" key="1">
    <source>
        <dbReference type="ARBA" id="ARBA00004196"/>
    </source>
</evidence>